<dbReference type="Proteomes" id="UP000004931">
    <property type="component" value="Unassembled WGS sequence"/>
</dbReference>
<evidence type="ECO:0000259" key="13">
    <source>
        <dbReference type="Pfam" id="PF00487"/>
    </source>
</evidence>
<keyword evidence="8" id="KW-0408">Iron</keyword>
<evidence type="ECO:0000256" key="6">
    <source>
        <dbReference type="ARBA" id="ARBA00022989"/>
    </source>
</evidence>
<dbReference type="STRING" id="247633.GP2143_11267"/>
<protein>
    <submittedName>
        <fullName evidence="14">Fatty acid desaturase, family 1</fullName>
    </submittedName>
</protein>
<evidence type="ECO:0000256" key="7">
    <source>
        <dbReference type="ARBA" id="ARBA00023002"/>
    </source>
</evidence>
<dbReference type="InterPro" id="IPR005804">
    <property type="entry name" value="FA_desaturase_dom"/>
</dbReference>
<evidence type="ECO:0000256" key="9">
    <source>
        <dbReference type="ARBA" id="ARBA00023098"/>
    </source>
</evidence>
<dbReference type="GO" id="GO:0016020">
    <property type="term" value="C:membrane"/>
    <property type="evidence" value="ECO:0007669"/>
    <property type="project" value="UniProtKB-SubCell"/>
</dbReference>
<evidence type="ECO:0000256" key="4">
    <source>
        <dbReference type="ARBA" id="ARBA00022692"/>
    </source>
</evidence>
<keyword evidence="7" id="KW-0560">Oxidoreductase</keyword>
<dbReference type="InterPro" id="IPR015876">
    <property type="entry name" value="Acyl-CoA_DS"/>
</dbReference>
<dbReference type="PRINTS" id="PR00075">
    <property type="entry name" value="FACDDSATRASE"/>
</dbReference>
<sequence length="398" mass="46515">MLLKQAKPKIVWSTALLLGITGLTALIAVPWYELTVGFEWTHWLAFTIFAASNGLAITAGYHRLWAHNTYKARPVMRLLLALLGAASLQNSILVWCSQHRRHHRHVDDNQNDPYSANLGLWFSHIGWMLREYPNGADDFSNVKDLQRDKIVQWQHKHYYSIALIMNIAPPLILGAITGQYLAYFLLMGVLRLVYSHHTTFFINSLAHFWGRQPYTSDNTARDNDFLALLTYGEGYHNYHHIFQNDYRNGIRWFHYDPTKWLIKASSWVGLSYDLRVTPKFKIRQAMVTRQLEIANDKLTNPTLINTIKQRIGTIEYVQWRAAIDKQMAHEQQQLTELMNEWKTIHARWVLIKREQLAVAKQSMEASLDFHNLKHKLKELEFSLVQQYRRVSYVNGVLS</sequence>
<comment type="caution">
    <text evidence="14">The sequence shown here is derived from an EMBL/GenBank/DDBJ whole genome shotgun (WGS) entry which is preliminary data.</text>
</comment>
<evidence type="ECO:0000256" key="3">
    <source>
        <dbReference type="ARBA" id="ARBA00022516"/>
    </source>
</evidence>
<accession>A0YGC3</accession>
<dbReference type="Pfam" id="PF00487">
    <property type="entry name" value="FA_desaturase"/>
    <property type="match status" value="1"/>
</dbReference>
<keyword evidence="4 12" id="KW-0812">Transmembrane</keyword>
<comment type="subcellular location">
    <subcellularLocation>
        <location evidence="1">Membrane</location>
        <topology evidence="1">Multi-pass membrane protein</topology>
    </subcellularLocation>
</comment>
<keyword evidence="15" id="KW-1185">Reference proteome</keyword>
<evidence type="ECO:0000256" key="2">
    <source>
        <dbReference type="ARBA" id="ARBA00008749"/>
    </source>
</evidence>
<keyword evidence="6 12" id="KW-1133">Transmembrane helix</keyword>
<keyword evidence="5" id="KW-0276">Fatty acid metabolism</keyword>
<evidence type="ECO:0000256" key="11">
    <source>
        <dbReference type="ARBA" id="ARBA00023160"/>
    </source>
</evidence>
<dbReference type="GO" id="GO:0006633">
    <property type="term" value="P:fatty acid biosynthetic process"/>
    <property type="evidence" value="ECO:0007669"/>
    <property type="project" value="UniProtKB-KW"/>
</dbReference>
<dbReference type="PANTHER" id="PTHR11351">
    <property type="entry name" value="ACYL-COA DESATURASE"/>
    <property type="match status" value="1"/>
</dbReference>
<feature type="transmembrane region" description="Helical" evidence="12">
    <location>
        <begin position="78"/>
        <end position="95"/>
    </location>
</feature>
<keyword evidence="10 12" id="KW-0472">Membrane</keyword>
<feature type="transmembrane region" description="Helical" evidence="12">
    <location>
        <begin position="12"/>
        <end position="32"/>
    </location>
</feature>
<dbReference type="eggNOG" id="COG1398">
    <property type="taxonomic scope" value="Bacteria"/>
</dbReference>
<dbReference type="GO" id="GO:0016717">
    <property type="term" value="F:oxidoreductase activity, acting on paired donors, with oxidation of a pair of donors resulting in the reduction of molecular oxygen to two molecules of water"/>
    <property type="evidence" value="ECO:0007669"/>
    <property type="project" value="InterPro"/>
</dbReference>
<name>A0YGC3_9GAMM</name>
<evidence type="ECO:0000256" key="10">
    <source>
        <dbReference type="ARBA" id="ARBA00023136"/>
    </source>
</evidence>
<evidence type="ECO:0000256" key="12">
    <source>
        <dbReference type="SAM" id="Phobius"/>
    </source>
</evidence>
<evidence type="ECO:0000256" key="8">
    <source>
        <dbReference type="ARBA" id="ARBA00023004"/>
    </source>
</evidence>
<evidence type="ECO:0000313" key="14">
    <source>
        <dbReference type="EMBL" id="EAW30149.1"/>
    </source>
</evidence>
<feature type="transmembrane region" description="Helical" evidence="12">
    <location>
        <begin position="44"/>
        <end position="66"/>
    </location>
</feature>
<feature type="domain" description="Fatty acid desaturase" evidence="13">
    <location>
        <begin position="40"/>
        <end position="264"/>
    </location>
</feature>
<keyword evidence="11" id="KW-0275">Fatty acid biosynthesis</keyword>
<gene>
    <name evidence="14" type="ORF">GP2143_11267</name>
</gene>
<keyword evidence="9" id="KW-0443">Lipid metabolism</keyword>
<organism evidence="14 15">
    <name type="scientific">marine gamma proteobacterium HTCC2143</name>
    <dbReference type="NCBI Taxonomy" id="247633"/>
    <lineage>
        <taxon>Bacteria</taxon>
        <taxon>Pseudomonadati</taxon>
        <taxon>Pseudomonadota</taxon>
        <taxon>Gammaproteobacteria</taxon>
        <taxon>Cellvibrionales</taxon>
        <taxon>Spongiibacteraceae</taxon>
        <taxon>BD1-7 clade</taxon>
    </lineage>
</organism>
<proteinExistence type="inferred from homology"/>
<evidence type="ECO:0000256" key="1">
    <source>
        <dbReference type="ARBA" id="ARBA00004141"/>
    </source>
</evidence>
<dbReference type="EMBL" id="AAVT01000010">
    <property type="protein sequence ID" value="EAW30149.1"/>
    <property type="molecule type" value="Genomic_DNA"/>
</dbReference>
<evidence type="ECO:0000256" key="5">
    <source>
        <dbReference type="ARBA" id="ARBA00022832"/>
    </source>
</evidence>
<comment type="similarity">
    <text evidence="2">Belongs to the fatty acid desaturase type 2 family.</text>
</comment>
<dbReference type="PANTHER" id="PTHR11351:SF31">
    <property type="entry name" value="DESATURASE 1, ISOFORM A-RELATED"/>
    <property type="match status" value="1"/>
</dbReference>
<keyword evidence="3" id="KW-0444">Lipid biosynthesis</keyword>
<evidence type="ECO:0000313" key="15">
    <source>
        <dbReference type="Proteomes" id="UP000004931"/>
    </source>
</evidence>
<reference evidence="14 15" key="1">
    <citation type="journal article" date="2010" name="J. Bacteriol.">
        <title>Genome sequence of the oligotrophic marine Gammaproteobacterium HTCC2143, isolated from the Oregon Coast.</title>
        <authorList>
            <person name="Oh H.M."/>
            <person name="Kang I."/>
            <person name="Ferriera S."/>
            <person name="Giovannoni S.J."/>
            <person name="Cho J.C."/>
        </authorList>
    </citation>
    <scope>NUCLEOTIDE SEQUENCE [LARGE SCALE GENOMIC DNA]</scope>
    <source>
        <strain evidence="14 15">HTCC2143</strain>
    </source>
</reference>
<dbReference type="OrthoDB" id="19906at2"/>
<dbReference type="CDD" id="cd03505">
    <property type="entry name" value="Delta9-FADS-like"/>
    <property type="match status" value="1"/>
</dbReference>
<dbReference type="AlphaFoldDB" id="A0YGC3"/>